<dbReference type="GO" id="GO:0005874">
    <property type="term" value="C:microtubule"/>
    <property type="evidence" value="ECO:0007669"/>
    <property type="project" value="UniProtKB-KW"/>
</dbReference>
<comment type="similarity">
    <text evidence="1">Belongs to the MAP65/ASE1 family.</text>
</comment>
<keyword evidence="2" id="KW-0493">Microtubule</keyword>
<name>A0AAD4SAJ9_9MAGN</name>
<comment type="caution">
    <text evidence="3">The sequence shown here is derived from an EMBL/GenBank/DDBJ whole genome shotgun (WGS) entry which is preliminary data.</text>
</comment>
<evidence type="ECO:0000256" key="1">
    <source>
        <dbReference type="ARBA" id="ARBA00006187"/>
    </source>
</evidence>
<dbReference type="PANTHER" id="PTHR19321:SF41">
    <property type="entry name" value="FASCETTO-RELATED"/>
    <property type="match status" value="1"/>
</dbReference>
<dbReference type="PANTHER" id="PTHR19321">
    <property type="entry name" value="PROTEIN REGULATOR OF CYTOKINESIS 1 PRC1-RELATED"/>
    <property type="match status" value="1"/>
</dbReference>
<accession>A0AAD4SAJ9</accession>
<dbReference type="AlphaFoldDB" id="A0AAD4SAJ9"/>
<dbReference type="GO" id="GO:0005819">
    <property type="term" value="C:spindle"/>
    <property type="evidence" value="ECO:0007669"/>
    <property type="project" value="TreeGrafter"/>
</dbReference>
<proteinExistence type="inferred from homology"/>
<protein>
    <submittedName>
        <fullName evidence="3">Uncharacterized protein</fullName>
    </submittedName>
</protein>
<organism evidence="3 4">
    <name type="scientific">Papaver atlanticum</name>
    <dbReference type="NCBI Taxonomy" id="357466"/>
    <lineage>
        <taxon>Eukaryota</taxon>
        <taxon>Viridiplantae</taxon>
        <taxon>Streptophyta</taxon>
        <taxon>Embryophyta</taxon>
        <taxon>Tracheophyta</taxon>
        <taxon>Spermatophyta</taxon>
        <taxon>Magnoliopsida</taxon>
        <taxon>Ranunculales</taxon>
        <taxon>Papaveraceae</taxon>
        <taxon>Papaveroideae</taxon>
        <taxon>Papaver</taxon>
    </lineage>
</organism>
<dbReference type="EMBL" id="JAJJMB010012638">
    <property type="protein sequence ID" value="KAI3875100.1"/>
    <property type="molecule type" value="Genomic_DNA"/>
</dbReference>
<keyword evidence="4" id="KW-1185">Reference proteome</keyword>
<dbReference type="InterPro" id="IPR007145">
    <property type="entry name" value="MAP65_Ase1_PRC1"/>
</dbReference>
<dbReference type="GO" id="GO:0008017">
    <property type="term" value="F:microtubule binding"/>
    <property type="evidence" value="ECO:0007669"/>
    <property type="project" value="InterPro"/>
</dbReference>
<reference evidence="3" key="1">
    <citation type="submission" date="2022-04" db="EMBL/GenBank/DDBJ databases">
        <title>A functionally conserved STORR gene fusion in Papaver species that diverged 16.8 million years ago.</title>
        <authorList>
            <person name="Catania T."/>
        </authorList>
    </citation>
    <scope>NUCLEOTIDE SEQUENCE</scope>
    <source>
        <strain evidence="3">S-188037</strain>
    </source>
</reference>
<evidence type="ECO:0000313" key="4">
    <source>
        <dbReference type="Proteomes" id="UP001202328"/>
    </source>
</evidence>
<sequence>MVEDLEAERKKLVEEFNKGRTLFDQMDNRATLAAWKPVWKTKGVGDGAIAAENSTLQDVIPSRSVAMSIFEIAEKQVAGYSLKPNVERHTFDWPSFLSDWAVKKMDGVPFTRSNYKEGLKDWEEALEGAGVLKKQHTELAEKQSDGNQTEMAAPVSDAVNAFQADTTGEPDNDDKRKEEFADVQSQIQNIYREIAGNPRFTGPEEAPKFSEDDLSLKKLVEFRSQLQRLQETSDRFRFLKVADLVDTVYDLCSVLGIDFINEVHQPSLIDSDLWVQSESINDETFSKLAKTIVDLKKDKLERLEKLQELARHLVVLWNLMDTSWEERSWFDDHVTHISAVATVDEVTLCEALSFARINDVKREIERLELKAINIKENNPFEMKLDPILTRKSFMNK</sequence>
<dbReference type="GO" id="GO:0000226">
    <property type="term" value="P:microtubule cytoskeleton organization"/>
    <property type="evidence" value="ECO:0007669"/>
    <property type="project" value="InterPro"/>
</dbReference>
<dbReference type="Pfam" id="PF03999">
    <property type="entry name" value="MAP65_ASE1"/>
    <property type="match status" value="1"/>
</dbReference>
<dbReference type="Proteomes" id="UP001202328">
    <property type="component" value="Unassembled WGS sequence"/>
</dbReference>
<dbReference type="GO" id="GO:0005737">
    <property type="term" value="C:cytoplasm"/>
    <property type="evidence" value="ECO:0007669"/>
    <property type="project" value="TreeGrafter"/>
</dbReference>
<evidence type="ECO:0000256" key="2">
    <source>
        <dbReference type="ARBA" id="ARBA00022701"/>
    </source>
</evidence>
<evidence type="ECO:0000313" key="3">
    <source>
        <dbReference type="EMBL" id="KAI3875100.1"/>
    </source>
</evidence>
<gene>
    <name evidence="3" type="ORF">MKW98_019673</name>
</gene>